<evidence type="ECO:0000313" key="3">
    <source>
        <dbReference type="Proteomes" id="UP001066276"/>
    </source>
</evidence>
<name>A0AAV7PRQ9_PLEWA</name>
<feature type="region of interest" description="Disordered" evidence="1">
    <location>
        <begin position="1"/>
        <end position="23"/>
    </location>
</feature>
<protein>
    <submittedName>
        <fullName evidence="2">Uncharacterized protein</fullName>
    </submittedName>
</protein>
<feature type="region of interest" description="Disordered" evidence="1">
    <location>
        <begin position="42"/>
        <end position="62"/>
    </location>
</feature>
<dbReference type="AlphaFoldDB" id="A0AAV7PRQ9"/>
<comment type="caution">
    <text evidence="2">The sequence shown here is derived from an EMBL/GenBank/DDBJ whole genome shotgun (WGS) entry which is preliminary data.</text>
</comment>
<dbReference type="Proteomes" id="UP001066276">
    <property type="component" value="Chromosome 7"/>
</dbReference>
<accession>A0AAV7PRQ9</accession>
<feature type="compositionally biased region" description="Basic residues" evidence="1">
    <location>
        <begin position="8"/>
        <end position="23"/>
    </location>
</feature>
<dbReference type="EMBL" id="JANPWB010000011">
    <property type="protein sequence ID" value="KAJ1130544.1"/>
    <property type="molecule type" value="Genomic_DNA"/>
</dbReference>
<keyword evidence="3" id="KW-1185">Reference proteome</keyword>
<gene>
    <name evidence="2" type="ORF">NDU88_008895</name>
</gene>
<evidence type="ECO:0000313" key="2">
    <source>
        <dbReference type="EMBL" id="KAJ1130544.1"/>
    </source>
</evidence>
<organism evidence="2 3">
    <name type="scientific">Pleurodeles waltl</name>
    <name type="common">Iberian ribbed newt</name>
    <dbReference type="NCBI Taxonomy" id="8319"/>
    <lineage>
        <taxon>Eukaryota</taxon>
        <taxon>Metazoa</taxon>
        <taxon>Chordata</taxon>
        <taxon>Craniata</taxon>
        <taxon>Vertebrata</taxon>
        <taxon>Euteleostomi</taxon>
        <taxon>Amphibia</taxon>
        <taxon>Batrachia</taxon>
        <taxon>Caudata</taxon>
        <taxon>Salamandroidea</taxon>
        <taxon>Salamandridae</taxon>
        <taxon>Pleurodelinae</taxon>
        <taxon>Pleurodeles</taxon>
    </lineage>
</organism>
<evidence type="ECO:0000256" key="1">
    <source>
        <dbReference type="SAM" id="MobiDB-lite"/>
    </source>
</evidence>
<sequence>MSDCTRSGRGKSKRGRGSVRRKSCMLTGMHLKSGATPLWMASAAASRRRRSQMSAGCPVSEPACKAQSAAQGRPRNRAACPPDPNCGRRVEMLAGRPARRPKCNSGLHTKQSGPPTRPLLNLSTPQPCPQAHPRPLSLWGLRRLCQSTAAGTVCSSGLGPNTAARLSIYDPRHSRKPGQGN</sequence>
<reference evidence="2" key="1">
    <citation type="journal article" date="2022" name="bioRxiv">
        <title>Sequencing and chromosome-scale assembly of the giantPleurodeles waltlgenome.</title>
        <authorList>
            <person name="Brown T."/>
            <person name="Elewa A."/>
            <person name="Iarovenko S."/>
            <person name="Subramanian E."/>
            <person name="Araus A.J."/>
            <person name="Petzold A."/>
            <person name="Susuki M."/>
            <person name="Suzuki K.-i.T."/>
            <person name="Hayashi T."/>
            <person name="Toyoda A."/>
            <person name="Oliveira C."/>
            <person name="Osipova E."/>
            <person name="Leigh N.D."/>
            <person name="Simon A."/>
            <person name="Yun M.H."/>
        </authorList>
    </citation>
    <scope>NUCLEOTIDE SEQUENCE</scope>
    <source>
        <strain evidence="2">20211129_DDA</strain>
        <tissue evidence="2">Liver</tissue>
    </source>
</reference>
<feature type="region of interest" description="Disordered" evidence="1">
    <location>
        <begin position="97"/>
        <end position="131"/>
    </location>
</feature>
<proteinExistence type="predicted"/>
<feature type="region of interest" description="Disordered" evidence="1">
    <location>
        <begin position="68"/>
        <end position="87"/>
    </location>
</feature>